<dbReference type="Pfam" id="PF18052">
    <property type="entry name" value="Rx_N"/>
    <property type="match status" value="1"/>
</dbReference>
<protein>
    <submittedName>
        <fullName evidence="8">Uncharacterized protein</fullName>
    </submittedName>
</protein>
<comment type="caution">
    <text evidence="8">The sequence shown here is derived from an EMBL/GenBank/DDBJ whole genome shotgun (WGS) entry which is preliminary data.</text>
</comment>
<proteinExistence type="inferred from homology"/>
<dbReference type="PANTHER" id="PTHR19338:SF48">
    <property type="entry name" value="OS12G0166600 PROTEIN"/>
    <property type="match status" value="1"/>
</dbReference>
<evidence type="ECO:0000313" key="8">
    <source>
        <dbReference type="EMBL" id="RLM93243.1"/>
    </source>
</evidence>
<evidence type="ECO:0000256" key="2">
    <source>
        <dbReference type="ARBA" id="ARBA00022614"/>
    </source>
</evidence>
<evidence type="ECO:0000256" key="5">
    <source>
        <dbReference type="ARBA" id="ARBA00022821"/>
    </source>
</evidence>
<accession>A0A3L6R322</accession>
<dbReference type="InterPro" id="IPR038005">
    <property type="entry name" value="RX-like_CC"/>
</dbReference>
<comment type="similarity">
    <text evidence="1">Belongs to the disease resistance NB-LRR family.</text>
</comment>
<evidence type="ECO:0000259" key="7">
    <source>
        <dbReference type="Pfam" id="PF18052"/>
    </source>
</evidence>
<dbReference type="GO" id="GO:0043531">
    <property type="term" value="F:ADP binding"/>
    <property type="evidence" value="ECO:0007669"/>
    <property type="project" value="InterPro"/>
</dbReference>
<keyword evidence="3" id="KW-0677">Repeat</keyword>
<sequence>MEGAARTLVTKFGLLVGEEFQKLRGVGGEVAHLRDELATMNALLRMQSEAEQGAVDHFLREWMKQLRELAYDAEDCIDLYFLRIRCRPGGGFLVWSKRFLATLLPRRRLADDIRALRARAAAINEQHARYGVSLEPLRHPRLAQVPVAAAASHGLLRPANDDPNNQLVGIEGQVDTLAEMVKAVREKDGVADMRLKVFAIVGFGGLGKTTLAMEVCRQLEAEFQHQAQVSVSQAFDGTKDLKGLLRRVLQQIVNPTVHGGQGIREENSLGNIDSMDENALASKLEGALKNKRYPSHLLLLFIF</sequence>
<dbReference type="OrthoDB" id="679826at2759"/>
<gene>
    <name evidence="8" type="ORF">C2845_PM08G16870</name>
</gene>
<keyword evidence="9" id="KW-1185">Reference proteome</keyword>
<dbReference type="EMBL" id="PQIB02000010">
    <property type="protein sequence ID" value="RLM93243.1"/>
    <property type="molecule type" value="Genomic_DNA"/>
</dbReference>
<reference evidence="9" key="1">
    <citation type="journal article" date="2019" name="Nat. Commun.">
        <title>The genome of broomcorn millet.</title>
        <authorList>
            <person name="Zou C."/>
            <person name="Miki D."/>
            <person name="Li D."/>
            <person name="Tang Q."/>
            <person name="Xiao L."/>
            <person name="Rajput S."/>
            <person name="Deng P."/>
            <person name="Jia W."/>
            <person name="Huang R."/>
            <person name="Zhang M."/>
            <person name="Sun Y."/>
            <person name="Hu J."/>
            <person name="Fu X."/>
            <person name="Schnable P.S."/>
            <person name="Li F."/>
            <person name="Zhang H."/>
            <person name="Feng B."/>
            <person name="Zhu X."/>
            <person name="Liu R."/>
            <person name="Schnable J.C."/>
            <person name="Zhu J.-K."/>
            <person name="Zhang H."/>
        </authorList>
    </citation>
    <scope>NUCLEOTIDE SEQUENCE [LARGE SCALE GENOMIC DNA]</scope>
</reference>
<dbReference type="SUPFAM" id="SSF52540">
    <property type="entry name" value="P-loop containing nucleoside triphosphate hydrolases"/>
    <property type="match status" value="1"/>
</dbReference>
<dbReference type="Proteomes" id="UP000275267">
    <property type="component" value="Unassembled WGS sequence"/>
</dbReference>
<organism evidence="8 9">
    <name type="scientific">Panicum miliaceum</name>
    <name type="common">Proso millet</name>
    <name type="synonym">Broomcorn millet</name>
    <dbReference type="NCBI Taxonomy" id="4540"/>
    <lineage>
        <taxon>Eukaryota</taxon>
        <taxon>Viridiplantae</taxon>
        <taxon>Streptophyta</taxon>
        <taxon>Embryophyta</taxon>
        <taxon>Tracheophyta</taxon>
        <taxon>Spermatophyta</taxon>
        <taxon>Magnoliopsida</taxon>
        <taxon>Liliopsida</taxon>
        <taxon>Poales</taxon>
        <taxon>Poaceae</taxon>
        <taxon>PACMAD clade</taxon>
        <taxon>Panicoideae</taxon>
        <taxon>Panicodae</taxon>
        <taxon>Paniceae</taxon>
        <taxon>Panicinae</taxon>
        <taxon>Panicum</taxon>
        <taxon>Panicum sect. Panicum</taxon>
    </lineage>
</organism>
<name>A0A3L6R322_PANMI</name>
<evidence type="ECO:0000256" key="3">
    <source>
        <dbReference type="ARBA" id="ARBA00022737"/>
    </source>
</evidence>
<keyword evidence="4" id="KW-0547">Nucleotide-binding</keyword>
<dbReference type="AlphaFoldDB" id="A0A3L6R322"/>
<feature type="domain" description="Disease resistance N-terminal" evidence="7">
    <location>
        <begin position="6"/>
        <end position="88"/>
    </location>
</feature>
<dbReference type="Pfam" id="PF00931">
    <property type="entry name" value="NB-ARC"/>
    <property type="match status" value="1"/>
</dbReference>
<feature type="domain" description="NB-ARC" evidence="6">
    <location>
        <begin position="194"/>
        <end position="293"/>
    </location>
</feature>
<dbReference type="STRING" id="4540.A0A3L6R322"/>
<evidence type="ECO:0000313" key="9">
    <source>
        <dbReference type="Proteomes" id="UP000275267"/>
    </source>
</evidence>
<dbReference type="CDD" id="cd14798">
    <property type="entry name" value="RX-CC_like"/>
    <property type="match status" value="1"/>
</dbReference>
<dbReference type="InterPro" id="IPR027417">
    <property type="entry name" value="P-loop_NTPase"/>
</dbReference>
<evidence type="ECO:0000259" key="6">
    <source>
        <dbReference type="Pfam" id="PF00931"/>
    </source>
</evidence>
<evidence type="ECO:0000256" key="4">
    <source>
        <dbReference type="ARBA" id="ARBA00022741"/>
    </source>
</evidence>
<keyword evidence="2" id="KW-0433">Leucine-rich repeat</keyword>
<dbReference type="Gene3D" id="3.40.50.300">
    <property type="entry name" value="P-loop containing nucleotide triphosphate hydrolases"/>
    <property type="match status" value="1"/>
</dbReference>
<dbReference type="PANTHER" id="PTHR19338">
    <property type="entry name" value="TRANSLOCASE OF INNER MITOCHONDRIAL MEMBRANE 13 HOMOLOG"/>
    <property type="match status" value="1"/>
</dbReference>
<dbReference type="InterPro" id="IPR002182">
    <property type="entry name" value="NB-ARC"/>
</dbReference>
<dbReference type="GO" id="GO:0006952">
    <property type="term" value="P:defense response"/>
    <property type="evidence" value="ECO:0007669"/>
    <property type="project" value="UniProtKB-KW"/>
</dbReference>
<evidence type="ECO:0000256" key="1">
    <source>
        <dbReference type="ARBA" id="ARBA00008894"/>
    </source>
</evidence>
<dbReference type="InterPro" id="IPR041118">
    <property type="entry name" value="Rx_N"/>
</dbReference>
<dbReference type="Gene3D" id="1.20.5.4130">
    <property type="match status" value="1"/>
</dbReference>
<keyword evidence="5" id="KW-0611">Plant defense</keyword>